<dbReference type="EMBL" id="GU474852">
    <property type="protein sequence ID" value="ADI17004.1"/>
    <property type="molecule type" value="Genomic_DNA"/>
</dbReference>
<dbReference type="GO" id="GO:0042597">
    <property type="term" value="C:periplasmic space"/>
    <property type="evidence" value="ECO:0007669"/>
    <property type="project" value="UniProtKB-SubCell"/>
</dbReference>
<dbReference type="PROSITE" id="PS00194">
    <property type="entry name" value="THIOREDOXIN_1"/>
    <property type="match status" value="1"/>
</dbReference>
<name>E0XRG3_9GAMM</name>
<dbReference type="PANTHER" id="PTHR35891:SF2">
    <property type="entry name" value="THIOL:DISULFIDE INTERCHANGE PROTEIN DSBA"/>
    <property type="match status" value="1"/>
</dbReference>
<keyword evidence="6" id="KW-1015">Disulfide bond</keyword>
<keyword evidence="5" id="KW-0574">Periplasm</keyword>
<keyword evidence="4" id="KW-0732">Signal</keyword>
<dbReference type="InterPro" id="IPR050824">
    <property type="entry name" value="Thiol_disulfide_DsbA"/>
</dbReference>
<dbReference type="AlphaFoldDB" id="E0XRG3"/>
<feature type="domain" description="Thioredoxin" evidence="9">
    <location>
        <begin position="48"/>
        <end position="244"/>
    </location>
</feature>
<dbReference type="PANTHER" id="PTHR35891">
    <property type="entry name" value="THIOL:DISULFIDE INTERCHANGE PROTEIN DSBA"/>
    <property type="match status" value="1"/>
</dbReference>
<organism evidence="10">
    <name type="scientific">uncultured Vibrionales bacterium HF0010_22E23</name>
    <dbReference type="NCBI Taxonomy" id="710999"/>
    <lineage>
        <taxon>Bacteria</taxon>
        <taxon>Pseudomonadati</taxon>
        <taxon>Pseudomonadota</taxon>
        <taxon>Gammaproteobacteria</taxon>
        <taxon>Vibrionales</taxon>
        <taxon>environmental samples</taxon>
    </lineage>
</organism>
<evidence type="ECO:0000313" key="10">
    <source>
        <dbReference type="EMBL" id="ADI17004.1"/>
    </source>
</evidence>
<keyword evidence="10" id="KW-0413">Isomerase</keyword>
<dbReference type="GO" id="GO:0016853">
    <property type="term" value="F:isomerase activity"/>
    <property type="evidence" value="ECO:0007669"/>
    <property type="project" value="UniProtKB-KW"/>
</dbReference>
<dbReference type="InterPro" id="IPR013766">
    <property type="entry name" value="Thioredoxin_domain"/>
</dbReference>
<comment type="subcellular location">
    <subcellularLocation>
        <location evidence="1">Periplasm</location>
    </subcellularLocation>
</comment>
<dbReference type="PROSITE" id="PS51352">
    <property type="entry name" value="THIOREDOXIN_2"/>
    <property type="match status" value="1"/>
</dbReference>
<dbReference type="SUPFAM" id="SSF52833">
    <property type="entry name" value="Thioredoxin-like"/>
    <property type="match status" value="1"/>
</dbReference>
<evidence type="ECO:0000256" key="6">
    <source>
        <dbReference type="ARBA" id="ARBA00023157"/>
    </source>
</evidence>
<dbReference type="InterPro" id="IPR017937">
    <property type="entry name" value="Thioredoxin_CS"/>
</dbReference>
<dbReference type="PIRSF" id="PIRSF001488">
    <property type="entry name" value="Tdi_protein"/>
    <property type="match status" value="1"/>
</dbReference>
<dbReference type="InterPro" id="IPR036249">
    <property type="entry name" value="Thioredoxin-like_sf"/>
</dbReference>
<evidence type="ECO:0000256" key="1">
    <source>
        <dbReference type="ARBA" id="ARBA00004418"/>
    </source>
</evidence>
<keyword evidence="7" id="KW-0676">Redox-active center</keyword>
<dbReference type="InterPro" id="IPR023205">
    <property type="entry name" value="DsbA/DsbL"/>
</dbReference>
<comment type="similarity">
    <text evidence="2">Belongs to the thioredoxin family. DsbA subfamily.</text>
</comment>
<dbReference type="CDD" id="cd03019">
    <property type="entry name" value="DsbA_DsbA"/>
    <property type="match status" value="1"/>
</dbReference>
<evidence type="ECO:0000259" key="9">
    <source>
        <dbReference type="PROSITE" id="PS51352"/>
    </source>
</evidence>
<sequence length="245" mass="27824">MQNTGKARYLASKNNWQLSKSRHFRCHHSGNSMMRLRRNPTMLKKLIALFSMAFIAFSAHAERFKAGEDYQVLEMATPLYSDNSPSVTEFFSFYCPHCFRNQALMEALEPKLPENTRVIKQHVSFMGGKMGPELSKALAAAELLKVDDTMIPVIFERIHSLRKPPRSAEEVRQMFLDNGVDAKKFDGVINSFAVNSMVARFDKAFEATGLTGVPAVIVNGKYYLTPKTIKSLDEYIELVDFLLKK</sequence>
<dbReference type="InterPro" id="IPR001853">
    <property type="entry name" value="DSBA-like_thioredoxin_dom"/>
</dbReference>
<dbReference type="Gene3D" id="3.40.30.10">
    <property type="entry name" value="Glutaredoxin"/>
    <property type="match status" value="1"/>
</dbReference>
<evidence type="ECO:0000256" key="5">
    <source>
        <dbReference type="ARBA" id="ARBA00022764"/>
    </source>
</evidence>
<accession>E0XRG3</accession>
<evidence type="ECO:0000256" key="4">
    <source>
        <dbReference type="ARBA" id="ARBA00022729"/>
    </source>
</evidence>
<evidence type="ECO:0000256" key="3">
    <source>
        <dbReference type="ARBA" id="ARBA00013831"/>
    </source>
</evidence>
<evidence type="ECO:0000256" key="7">
    <source>
        <dbReference type="ARBA" id="ARBA00023284"/>
    </source>
</evidence>
<dbReference type="GO" id="GO:0015036">
    <property type="term" value="F:disulfide oxidoreductase activity"/>
    <property type="evidence" value="ECO:0007669"/>
    <property type="project" value="UniProtKB-ARBA"/>
</dbReference>
<reference evidence="10" key="1">
    <citation type="journal article" date="2011" name="Environ. Microbiol.">
        <title>Time-series analyses of Monterey Bay coastal microbial picoplankton using a 'genome proxy' microarray.</title>
        <authorList>
            <person name="Rich V.I."/>
            <person name="Pham V.D."/>
            <person name="Eppley J."/>
            <person name="Shi Y."/>
            <person name="DeLong E.F."/>
        </authorList>
    </citation>
    <scope>NUCLEOTIDE SEQUENCE</scope>
</reference>
<protein>
    <recommendedName>
        <fullName evidence="3">Thiol:disulfide interchange protein DsbA</fullName>
    </recommendedName>
</protein>
<feature type="disulfide bond" description="Redox-active" evidence="8">
    <location>
        <begin position="95"/>
        <end position="98"/>
    </location>
</feature>
<proteinExistence type="inferred from homology"/>
<evidence type="ECO:0000256" key="2">
    <source>
        <dbReference type="ARBA" id="ARBA00005791"/>
    </source>
</evidence>
<evidence type="ECO:0000256" key="8">
    <source>
        <dbReference type="PIRSR" id="PIRSR001488-1"/>
    </source>
</evidence>
<dbReference type="Pfam" id="PF01323">
    <property type="entry name" value="DSBA"/>
    <property type="match status" value="1"/>
</dbReference>